<dbReference type="GO" id="GO:0005874">
    <property type="term" value="C:microtubule"/>
    <property type="evidence" value="ECO:0007669"/>
    <property type="project" value="UniProtKB-KW"/>
</dbReference>
<dbReference type="GO" id="GO:0040001">
    <property type="term" value="P:establishment of mitotic spindle localization"/>
    <property type="evidence" value="ECO:0007669"/>
    <property type="project" value="InterPro"/>
</dbReference>
<feature type="compositionally biased region" description="Polar residues" evidence="12">
    <location>
        <begin position="361"/>
        <end position="382"/>
    </location>
</feature>
<evidence type="ECO:0000256" key="12">
    <source>
        <dbReference type="SAM" id="MobiDB-lite"/>
    </source>
</evidence>
<dbReference type="PANTHER" id="PTHR15874:SF1">
    <property type="entry name" value="NUCLEOLAR AND SPINDLE-ASSOCIATED PROTEIN 1"/>
    <property type="match status" value="1"/>
</dbReference>
<keyword evidence="5" id="KW-0132">Cell division</keyword>
<feature type="compositionally biased region" description="Basic residues" evidence="12">
    <location>
        <begin position="127"/>
        <end position="137"/>
    </location>
</feature>
<keyword evidence="4" id="KW-0963">Cytoplasm</keyword>
<keyword evidence="8" id="KW-0238">DNA-binding</keyword>
<dbReference type="EMBL" id="JAFNEN010000490">
    <property type="protein sequence ID" value="KAG8181895.1"/>
    <property type="molecule type" value="Genomic_DNA"/>
</dbReference>
<dbReference type="GO" id="GO:0008017">
    <property type="term" value="F:microtubule binding"/>
    <property type="evidence" value="ECO:0007669"/>
    <property type="project" value="TreeGrafter"/>
</dbReference>
<dbReference type="AlphaFoldDB" id="A0AAV6UEE2"/>
<evidence type="ECO:0000256" key="8">
    <source>
        <dbReference type="ARBA" id="ARBA00023125"/>
    </source>
</evidence>
<gene>
    <name evidence="13" type="ORF">JTE90_026055</name>
</gene>
<keyword evidence="11" id="KW-0131">Cell cycle</keyword>
<keyword evidence="6" id="KW-0493">Microtubule</keyword>
<reference evidence="13 14" key="1">
    <citation type="journal article" date="2022" name="Nat. Ecol. Evol.">
        <title>A masculinizing supergene underlies an exaggerated male reproductive morph in a spider.</title>
        <authorList>
            <person name="Hendrickx F."/>
            <person name="De Corte Z."/>
            <person name="Sonet G."/>
            <person name="Van Belleghem S.M."/>
            <person name="Kostlbacher S."/>
            <person name="Vangestel C."/>
        </authorList>
    </citation>
    <scope>NUCLEOTIDE SEQUENCE [LARGE SCALE GENOMIC DNA]</scope>
    <source>
        <strain evidence="13">W744_W776</strain>
    </source>
</reference>
<feature type="compositionally biased region" description="Polar residues" evidence="12">
    <location>
        <begin position="291"/>
        <end position="304"/>
    </location>
</feature>
<dbReference type="Pfam" id="PF16006">
    <property type="entry name" value="NUSAP"/>
    <property type="match status" value="2"/>
</dbReference>
<evidence type="ECO:0000313" key="14">
    <source>
        <dbReference type="Proteomes" id="UP000827092"/>
    </source>
</evidence>
<dbReference type="InterPro" id="IPR026756">
    <property type="entry name" value="NuSAP"/>
</dbReference>
<dbReference type="GO" id="GO:0072686">
    <property type="term" value="C:mitotic spindle"/>
    <property type="evidence" value="ECO:0007669"/>
    <property type="project" value="TreeGrafter"/>
</dbReference>
<feature type="region of interest" description="Disordered" evidence="12">
    <location>
        <begin position="268"/>
        <end position="382"/>
    </location>
</feature>
<dbReference type="GO" id="GO:0005730">
    <property type="term" value="C:nucleolus"/>
    <property type="evidence" value="ECO:0007669"/>
    <property type="project" value="TreeGrafter"/>
</dbReference>
<evidence type="ECO:0000256" key="6">
    <source>
        <dbReference type="ARBA" id="ARBA00022701"/>
    </source>
</evidence>
<dbReference type="GO" id="GO:0000281">
    <property type="term" value="P:mitotic cytokinesis"/>
    <property type="evidence" value="ECO:0007669"/>
    <property type="project" value="InterPro"/>
</dbReference>
<proteinExistence type="inferred from homology"/>
<comment type="caution">
    <text evidence="13">The sequence shown here is derived from an EMBL/GenBank/DDBJ whole genome shotgun (WGS) entry which is preliminary data.</text>
</comment>
<evidence type="ECO:0000256" key="9">
    <source>
        <dbReference type="ARBA" id="ARBA00023212"/>
    </source>
</evidence>
<keyword evidence="7" id="KW-0498">Mitosis</keyword>
<evidence type="ECO:0000256" key="10">
    <source>
        <dbReference type="ARBA" id="ARBA00023242"/>
    </source>
</evidence>
<feature type="region of interest" description="Disordered" evidence="12">
    <location>
        <begin position="195"/>
        <end position="251"/>
    </location>
</feature>
<sequence length="591" mass="65404">MNTPIQERLQRMSYSELRKIARKSGINGKQKAKALIASILESAGSADDSFLALELQIMNSCKENKIKKFEEDRGTPIDTPRRGTYTVDDQADVSMALDNDLISSSASPALYKTPEEHNNPITLTRSSVKKSQKKRKVSFVTPIRRSARLSCLTPQFSSVKDRPKTPIPSRDSSGRKGRVAATSATKMFSGSLFISNSARKLSEGGRRPSTPMPNRKPKRMKLSSPGILEAPSDTPVSTPVASEGPHSEQKQLTKITPTITSKSALTPVTLSITKGRRSSPRHSADKPSALMLNSNQISGTTPESQLKKTPLQLSSLKDKRITPKSQLKKTPLQLSSLKDKRITPKSQLKTTPLQAPIVTVQRATPKSQLKKTPSQSSGVKSKTTPNFIKLHQKQFDKMESIDEYINRKQMNSTKKIHQQRLQDSSKKMVLKKNSRIPQKFGGIPFVPSITSTADMKTDFGFKKMKANLTPGKRLPAVKFGKHNNSIVAKKIKGETKAPRLVTKENTPLPKKFDLKASLSRKLTYKPHKGPLKPLGQVNLNASVFASAPAPPPKIVAPENRVIKAKRVEIRGVLQGVRKNKRFELQMKNRKP</sequence>
<keyword evidence="10" id="KW-0539">Nucleus</keyword>
<evidence type="ECO:0000313" key="13">
    <source>
        <dbReference type="EMBL" id="KAG8181895.1"/>
    </source>
</evidence>
<comment type="subcellular location">
    <subcellularLocation>
        <location evidence="2">Cytoplasm</location>
        <location evidence="2">Cytoskeleton</location>
        <location evidence="2">Spindle</location>
    </subcellularLocation>
    <subcellularLocation>
        <location evidence="1">Nucleus</location>
    </subcellularLocation>
</comment>
<feature type="compositionally biased region" description="Polar residues" evidence="12">
    <location>
        <begin position="344"/>
        <end position="353"/>
    </location>
</feature>
<protein>
    <submittedName>
        <fullName evidence="13">Uncharacterized protein</fullName>
    </submittedName>
</protein>
<feature type="region of interest" description="Disordered" evidence="12">
    <location>
        <begin position="110"/>
        <end position="137"/>
    </location>
</feature>
<evidence type="ECO:0000256" key="7">
    <source>
        <dbReference type="ARBA" id="ARBA00022776"/>
    </source>
</evidence>
<evidence type="ECO:0000256" key="1">
    <source>
        <dbReference type="ARBA" id="ARBA00004123"/>
    </source>
</evidence>
<keyword evidence="9" id="KW-0206">Cytoskeleton</keyword>
<accession>A0AAV6UEE2</accession>
<keyword evidence="14" id="KW-1185">Reference proteome</keyword>
<organism evidence="13 14">
    <name type="scientific">Oedothorax gibbosus</name>
    <dbReference type="NCBI Taxonomy" id="931172"/>
    <lineage>
        <taxon>Eukaryota</taxon>
        <taxon>Metazoa</taxon>
        <taxon>Ecdysozoa</taxon>
        <taxon>Arthropoda</taxon>
        <taxon>Chelicerata</taxon>
        <taxon>Arachnida</taxon>
        <taxon>Araneae</taxon>
        <taxon>Araneomorphae</taxon>
        <taxon>Entelegynae</taxon>
        <taxon>Araneoidea</taxon>
        <taxon>Linyphiidae</taxon>
        <taxon>Erigoninae</taxon>
        <taxon>Oedothorax</taxon>
    </lineage>
</organism>
<evidence type="ECO:0000256" key="11">
    <source>
        <dbReference type="ARBA" id="ARBA00023306"/>
    </source>
</evidence>
<evidence type="ECO:0000256" key="5">
    <source>
        <dbReference type="ARBA" id="ARBA00022618"/>
    </source>
</evidence>
<evidence type="ECO:0000256" key="4">
    <source>
        <dbReference type="ARBA" id="ARBA00022490"/>
    </source>
</evidence>
<evidence type="ECO:0000256" key="3">
    <source>
        <dbReference type="ARBA" id="ARBA00009702"/>
    </source>
</evidence>
<comment type="similarity">
    <text evidence="3">Belongs to the NUSAP family.</text>
</comment>
<evidence type="ECO:0000256" key="2">
    <source>
        <dbReference type="ARBA" id="ARBA00004186"/>
    </source>
</evidence>
<dbReference type="GO" id="GO:0007076">
    <property type="term" value="P:mitotic chromosome condensation"/>
    <property type="evidence" value="ECO:0007669"/>
    <property type="project" value="TreeGrafter"/>
</dbReference>
<dbReference type="PANTHER" id="PTHR15874">
    <property type="entry name" value="NUCLEOLAR AND SPINDLE-ASSOCIATED PROTEIN 1"/>
    <property type="match status" value="1"/>
</dbReference>
<name>A0AAV6UEE2_9ARAC</name>
<feature type="region of interest" description="Disordered" evidence="12">
    <location>
        <begin position="154"/>
        <end position="179"/>
    </location>
</feature>
<dbReference type="Proteomes" id="UP000827092">
    <property type="component" value="Unassembled WGS sequence"/>
</dbReference>
<dbReference type="GO" id="GO:0003677">
    <property type="term" value="F:DNA binding"/>
    <property type="evidence" value="ECO:0007669"/>
    <property type="project" value="UniProtKB-KW"/>
</dbReference>